<gene>
    <name evidence="3" type="ORF">GMOD_00005713</name>
</gene>
<feature type="region of interest" description="Disordered" evidence="2">
    <location>
        <begin position="103"/>
        <end position="164"/>
    </location>
</feature>
<evidence type="ECO:0000313" key="3">
    <source>
        <dbReference type="EMBL" id="RMZ71193.1"/>
    </source>
</evidence>
<evidence type="ECO:0000256" key="1">
    <source>
        <dbReference type="SAM" id="Coils"/>
    </source>
</evidence>
<protein>
    <submittedName>
        <fullName evidence="3">Uncharacterized protein</fullName>
    </submittedName>
</protein>
<feature type="compositionally biased region" description="Polar residues" evidence="2">
    <location>
        <begin position="126"/>
        <end position="136"/>
    </location>
</feature>
<feature type="region of interest" description="Disordered" evidence="2">
    <location>
        <begin position="353"/>
        <end position="393"/>
    </location>
</feature>
<proteinExistence type="predicted"/>
<name>A0A3M7M9K6_9PLEO</name>
<reference evidence="3 4" key="1">
    <citation type="journal article" date="2014" name="PLoS ONE">
        <title>De novo Genome Assembly of the Fungal Plant Pathogen Pyrenophora semeniperda.</title>
        <authorList>
            <person name="Soliai M.M."/>
            <person name="Meyer S.E."/>
            <person name="Udall J.A."/>
            <person name="Elzinga D.E."/>
            <person name="Hermansen R.A."/>
            <person name="Bodily P.M."/>
            <person name="Hart A.A."/>
            <person name="Coleman C.E."/>
        </authorList>
    </citation>
    <scope>NUCLEOTIDE SEQUENCE [LARGE SCALE GENOMIC DNA]</scope>
    <source>
        <strain evidence="3 4">CCB06</strain>
        <tissue evidence="3">Mycelium</tissue>
    </source>
</reference>
<evidence type="ECO:0000256" key="2">
    <source>
        <dbReference type="SAM" id="MobiDB-lite"/>
    </source>
</evidence>
<dbReference type="AlphaFoldDB" id="A0A3M7M9K6"/>
<feature type="coiled-coil region" evidence="1">
    <location>
        <begin position="292"/>
        <end position="347"/>
    </location>
</feature>
<keyword evidence="4" id="KW-1185">Reference proteome</keyword>
<feature type="region of interest" description="Disordered" evidence="2">
    <location>
        <begin position="623"/>
        <end position="649"/>
    </location>
</feature>
<feature type="region of interest" description="Disordered" evidence="2">
    <location>
        <begin position="237"/>
        <end position="264"/>
    </location>
</feature>
<sequence length="963" mass="108330">MSNHNYISDMARAYNDLYGTACTLEEKLRESERNLGVLEWENEILRELLAGPETYNVAEEDGGGDVDCGTCKEEEEGSPIAVVLSQNPYVDCEGRNIKGEIWSSRADDGRHSPNTSPASGFEHQKPMTTTKSNSETSEVDKKSFQRSNAPSPDENCYREQHGEAARERGRADFRQIQTEMAILDLIALVEKLEDRMDVLGREVDGSDVGLRGGMGARDEEEEFLYDYGGYTNWDEVEAQQQKEKAQQQASKEKPKPVSSDGGIQKPVLLNVGLSEDSKSINGTSTTLLQTRNQFLESELQAFKEMNDSLVQDRNWQMSMQIELEERLEAVEAERDDIFCELRTLRKRCERLMESTGEEASDEDKRLSDEKMRGGNEESKLVSTKERKAEGGVSLDSLHPSPIYSRSLDCTNESLPSFASSSAGNAMSFEFFPEVSTIVIGSDPPHIYQFPHEFTLPQIRELLEPVDFKEEIEGERYVLRILEIMRIREDMGVKLPNTLREERVSIGIPDVSNLVFLNNDSKLEAWQTFDTDAKSLGTLVQQSVIGSSSATGVREALPKASSSDGDVYENISTLINSLNELEVDSNSCGTDTAVFCTCTLCTQSGRETYFNIRDMQPSPTLNVRGGDDMYGDSITQPSSPGSPHLSPVLSPSPSLASRARLIFSSRCSTGTVAPKALVLSSEHEIANAKEPLSIRLGDFLFPASLVRDRENSIRHFNWRDIKRMNPQCKNKCSKGFRYKKHPRCEGWASQLDRHREFCDYCQAMFIEEEYEKMRESEVENVRHEYDASIPFSEIEKPWKKSTWPDDTHKSPFPVVQEPDPRLRGGAGHEHEMGGEEEDPEDWKSEWNYLATQAQGTKHLSRTFRNSSTLSTNSLYQPIEPIIRDFGSKWRLIDGYGHRFDAGDGDIHQSCEDVLGQGCLEIIGAEGTNWRVPSLAGPVDLVQEAVTWLLWQAETRKRELDSLGA</sequence>
<dbReference type="OrthoDB" id="3785861at2759"/>
<feature type="compositionally biased region" description="Basic and acidic residues" evidence="2">
    <location>
        <begin position="362"/>
        <end position="389"/>
    </location>
</feature>
<feature type="compositionally biased region" description="Basic and acidic residues" evidence="2">
    <location>
        <begin position="240"/>
        <end position="255"/>
    </location>
</feature>
<dbReference type="Proteomes" id="UP000265663">
    <property type="component" value="Unassembled WGS sequence"/>
</dbReference>
<dbReference type="EMBL" id="KE747826">
    <property type="protein sequence ID" value="RMZ71193.1"/>
    <property type="molecule type" value="Genomic_DNA"/>
</dbReference>
<feature type="region of interest" description="Disordered" evidence="2">
    <location>
        <begin position="801"/>
        <end position="839"/>
    </location>
</feature>
<evidence type="ECO:0000313" key="4">
    <source>
        <dbReference type="Proteomes" id="UP000265663"/>
    </source>
</evidence>
<organism evidence="3 4">
    <name type="scientific">Pyrenophora seminiperda CCB06</name>
    <dbReference type="NCBI Taxonomy" id="1302712"/>
    <lineage>
        <taxon>Eukaryota</taxon>
        <taxon>Fungi</taxon>
        <taxon>Dikarya</taxon>
        <taxon>Ascomycota</taxon>
        <taxon>Pezizomycotina</taxon>
        <taxon>Dothideomycetes</taxon>
        <taxon>Pleosporomycetidae</taxon>
        <taxon>Pleosporales</taxon>
        <taxon>Pleosporineae</taxon>
        <taxon>Pleosporaceae</taxon>
        <taxon>Pyrenophora</taxon>
    </lineage>
</organism>
<keyword evidence="1" id="KW-0175">Coiled coil</keyword>
<feature type="compositionally biased region" description="Basic and acidic residues" evidence="2">
    <location>
        <begin position="817"/>
        <end position="832"/>
    </location>
</feature>
<accession>A0A3M7M9K6</accession>
<feature type="compositionally biased region" description="Low complexity" evidence="2">
    <location>
        <begin position="636"/>
        <end position="649"/>
    </location>
</feature>
<feature type="compositionally biased region" description="Basic and acidic residues" evidence="2">
    <location>
        <begin position="155"/>
        <end position="164"/>
    </location>
</feature>